<keyword evidence="2" id="KW-1185">Reference proteome</keyword>
<dbReference type="PANTHER" id="PTHR43591:SF96">
    <property type="entry name" value="PUTATIVE-RELATED"/>
    <property type="match status" value="1"/>
</dbReference>
<name>A0A1R3RJ58_ASPC5</name>
<dbReference type="VEuPathDB" id="FungiDB:ASPCADRAFT_397340"/>
<evidence type="ECO:0000313" key="2">
    <source>
        <dbReference type="Proteomes" id="UP000188318"/>
    </source>
</evidence>
<organism evidence="1 2">
    <name type="scientific">Aspergillus carbonarius (strain ITEM 5010)</name>
    <dbReference type="NCBI Taxonomy" id="602072"/>
    <lineage>
        <taxon>Eukaryota</taxon>
        <taxon>Fungi</taxon>
        <taxon>Dikarya</taxon>
        <taxon>Ascomycota</taxon>
        <taxon>Pezizomycotina</taxon>
        <taxon>Eurotiomycetes</taxon>
        <taxon>Eurotiomycetidae</taxon>
        <taxon>Eurotiales</taxon>
        <taxon>Aspergillaceae</taxon>
        <taxon>Aspergillus</taxon>
        <taxon>Aspergillus subgen. Circumdati</taxon>
    </lineage>
</organism>
<proteinExistence type="predicted"/>
<dbReference type="STRING" id="602072.A0A1R3RJ58"/>
<dbReference type="SUPFAM" id="SSF53335">
    <property type="entry name" value="S-adenosyl-L-methionine-dependent methyltransferases"/>
    <property type="match status" value="1"/>
</dbReference>
<dbReference type="OMA" id="NLQHFLW"/>
<dbReference type="EMBL" id="KV907501">
    <property type="protein sequence ID" value="OOF94525.1"/>
    <property type="molecule type" value="Genomic_DNA"/>
</dbReference>
<dbReference type="InterPro" id="IPR029063">
    <property type="entry name" value="SAM-dependent_MTases_sf"/>
</dbReference>
<dbReference type="OrthoDB" id="417697at2759"/>
<dbReference type="CDD" id="cd02440">
    <property type="entry name" value="AdoMet_MTases"/>
    <property type="match status" value="1"/>
</dbReference>
<dbReference type="PANTHER" id="PTHR43591">
    <property type="entry name" value="METHYLTRANSFERASE"/>
    <property type="match status" value="1"/>
</dbReference>
<accession>A0A1R3RJ58</accession>
<sequence>MGDDSSATATFHLADGEAYALQHNHLGACRLNLQHYLWREVFRFNIHPSIPIPNPNPLPVPGSNGPTVADIACGTSLWLIDVSRDLPHAQLDGYDIDLTQSPPPQWLPPNITLHKWDALTPAPPPLHGKYDIVHVRLAVLFLSGIDPSPFIRNLYTLLKPGGWIQWDELDCANISVKKSNPLDGVSVPALEELRVACSADGRHDWSVELAEILAKEGFEETKLEFFDEKPELVRAFGDQHLLTMGEFAAKLAGRGDRVAAGKFYTLVERAYTEMVVNGAALAIPRVIALGRRPL</sequence>
<evidence type="ECO:0000313" key="1">
    <source>
        <dbReference type="EMBL" id="OOF94525.1"/>
    </source>
</evidence>
<dbReference type="Proteomes" id="UP000188318">
    <property type="component" value="Unassembled WGS sequence"/>
</dbReference>
<dbReference type="AlphaFoldDB" id="A0A1R3RJ58"/>
<evidence type="ECO:0008006" key="3">
    <source>
        <dbReference type="Google" id="ProtNLM"/>
    </source>
</evidence>
<dbReference type="Gene3D" id="3.40.50.150">
    <property type="entry name" value="Vaccinia Virus protein VP39"/>
    <property type="match status" value="1"/>
</dbReference>
<protein>
    <recommendedName>
        <fullName evidence="3">Methyltransferase domain-containing protein</fullName>
    </recommendedName>
</protein>
<reference evidence="2" key="1">
    <citation type="journal article" date="2017" name="Genome Biol.">
        <title>Comparative genomics reveals high biological diversity and specific adaptations in the industrially and medically important fungal genus Aspergillus.</title>
        <authorList>
            <person name="de Vries R.P."/>
            <person name="Riley R."/>
            <person name="Wiebenga A."/>
            <person name="Aguilar-Osorio G."/>
            <person name="Amillis S."/>
            <person name="Uchima C.A."/>
            <person name="Anderluh G."/>
            <person name="Asadollahi M."/>
            <person name="Askin M."/>
            <person name="Barry K."/>
            <person name="Battaglia E."/>
            <person name="Bayram O."/>
            <person name="Benocci T."/>
            <person name="Braus-Stromeyer S.A."/>
            <person name="Caldana C."/>
            <person name="Canovas D."/>
            <person name="Cerqueira G.C."/>
            <person name="Chen F."/>
            <person name="Chen W."/>
            <person name="Choi C."/>
            <person name="Clum A."/>
            <person name="Dos Santos R.A."/>
            <person name="Damasio A.R."/>
            <person name="Diallinas G."/>
            <person name="Emri T."/>
            <person name="Fekete E."/>
            <person name="Flipphi M."/>
            <person name="Freyberg S."/>
            <person name="Gallo A."/>
            <person name="Gournas C."/>
            <person name="Habgood R."/>
            <person name="Hainaut M."/>
            <person name="Harispe M.L."/>
            <person name="Henrissat B."/>
            <person name="Hilden K.S."/>
            <person name="Hope R."/>
            <person name="Hossain A."/>
            <person name="Karabika E."/>
            <person name="Karaffa L."/>
            <person name="Karanyi Z."/>
            <person name="Krasevec N."/>
            <person name="Kuo A."/>
            <person name="Kusch H."/>
            <person name="LaButti K."/>
            <person name="Lagendijk E.L."/>
            <person name="Lapidus A."/>
            <person name="Levasseur A."/>
            <person name="Lindquist E."/>
            <person name="Lipzen A."/>
            <person name="Logrieco A.F."/>
            <person name="MacCabe A."/>
            <person name="Maekelae M.R."/>
            <person name="Malavazi I."/>
            <person name="Melin P."/>
            <person name="Meyer V."/>
            <person name="Mielnichuk N."/>
            <person name="Miskei M."/>
            <person name="Molnar A.P."/>
            <person name="Mule G."/>
            <person name="Ngan C.Y."/>
            <person name="Orejas M."/>
            <person name="Orosz E."/>
            <person name="Ouedraogo J.P."/>
            <person name="Overkamp K.M."/>
            <person name="Park H.-S."/>
            <person name="Perrone G."/>
            <person name="Piumi F."/>
            <person name="Punt P.J."/>
            <person name="Ram A.F."/>
            <person name="Ramon A."/>
            <person name="Rauscher S."/>
            <person name="Record E."/>
            <person name="Riano-Pachon D.M."/>
            <person name="Robert V."/>
            <person name="Roehrig J."/>
            <person name="Ruller R."/>
            <person name="Salamov A."/>
            <person name="Salih N.S."/>
            <person name="Samson R.A."/>
            <person name="Sandor E."/>
            <person name="Sanguinetti M."/>
            <person name="Schuetze T."/>
            <person name="Sepcic K."/>
            <person name="Shelest E."/>
            <person name="Sherlock G."/>
            <person name="Sophianopoulou V."/>
            <person name="Squina F.M."/>
            <person name="Sun H."/>
            <person name="Susca A."/>
            <person name="Todd R.B."/>
            <person name="Tsang A."/>
            <person name="Unkles S.E."/>
            <person name="van de Wiele N."/>
            <person name="van Rossen-Uffink D."/>
            <person name="Oliveira J.V."/>
            <person name="Vesth T.C."/>
            <person name="Visser J."/>
            <person name="Yu J.-H."/>
            <person name="Zhou M."/>
            <person name="Andersen M.R."/>
            <person name="Archer D.B."/>
            <person name="Baker S.E."/>
            <person name="Benoit I."/>
            <person name="Brakhage A.A."/>
            <person name="Braus G.H."/>
            <person name="Fischer R."/>
            <person name="Frisvad J.C."/>
            <person name="Goldman G.H."/>
            <person name="Houbraken J."/>
            <person name="Oakley B."/>
            <person name="Pocsi I."/>
            <person name="Scazzocchio C."/>
            <person name="Seiboth B."/>
            <person name="vanKuyk P.A."/>
            <person name="Wortman J."/>
            <person name="Dyer P.S."/>
            <person name="Grigoriev I.V."/>
        </authorList>
    </citation>
    <scope>NUCLEOTIDE SEQUENCE [LARGE SCALE GENOMIC DNA]</scope>
    <source>
        <strain evidence="2">ITEM 5010</strain>
    </source>
</reference>
<gene>
    <name evidence="1" type="ORF">ASPCADRAFT_397340</name>
</gene>